<gene>
    <name evidence="1" type="ORF">LTR37_021240</name>
</gene>
<organism evidence="1 2">
    <name type="scientific">Vermiconidia calcicola</name>
    <dbReference type="NCBI Taxonomy" id="1690605"/>
    <lineage>
        <taxon>Eukaryota</taxon>
        <taxon>Fungi</taxon>
        <taxon>Dikarya</taxon>
        <taxon>Ascomycota</taxon>
        <taxon>Pezizomycotina</taxon>
        <taxon>Dothideomycetes</taxon>
        <taxon>Dothideomycetidae</taxon>
        <taxon>Mycosphaerellales</taxon>
        <taxon>Extremaceae</taxon>
        <taxon>Vermiconidia</taxon>
    </lineage>
</organism>
<comment type="caution">
    <text evidence="1">The sequence shown here is derived from an EMBL/GenBank/DDBJ whole genome shotgun (WGS) entry which is preliminary data.</text>
</comment>
<dbReference type="Proteomes" id="UP001281147">
    <property type="component" value="Unassembled WGS sequence"/>
</dbReference>
<evidence type="ECO:0000313" key="1">
    <source>
        <dbReference type="EMBL" id="KAK3680443.1"/>
    </source>
</evidence>
<keyword evidence="2" id="KW-1185">Reference proteome</keyword>
<reference evidence="1" key="1">
    <citation type="submission" date="2023-07" db="EMBL/GenBank/DDBJ databases">
        <title>Black Yeasts Isolated from many extreme environments.</title>
        <authorList>
            <person name="Coleine C."/>
            <person name="Stajich J.E."/>
            <person name="Selbmann L."/>
        </authorList>
    </citation>
    <scope>NUCLEOTIDE SEQUENCE</scope>
    <source>
        <strain evidence="1">CCFEE 5714</strain>
    </source>
</reference>
<dbReference type="EMBL" id="JAUTXU010000452">
    <property type="protein sequence ID" value="KAK3680443.1"/>
    <property type="molecule type" value="Genomic_DNA"/>
</dbReference>
<sequence length="275" mass="30979">MSRGAQPAEPEWLAKPSGACCMKGHLHEGEPAGTFEHLADIETYVSQPPSETANGHVVLYFPDVFGFFTNGLLVCDAFAKAGYLVLGIDYFKGDPIYMHRDGPKEPKEGFDFEAWLTKHSDFASQHVSGWIDAVKQKYGKQETKYACVGYCFGAPYVMNSIASDSPACEVGAFAHPAFLKEQHFKDIQRPLFLSCAEHDFTFETDARNKALEILREAKKPYHLQLFSGVEHGFALRCDLSKPYERWAKEQSIRGIAEYFDLQLGVYEKRTQDPNK</sequence>
<protein>
    <submittedName>
        <fullName evidence="1">Uncharacterized protein</fullName>
    </submittedName>
</protein>
<proteinExistence type="predicted"/>
<name>A0ACC3MB05_9PEZI</name>
<accession>A0ACC3MB05</accession>
<evidence type="ECO:0000313" key="2">
    <source>
        <dbReference type="Proteomes" id="UP001281147"/>
    </source>
</evidence>